<dbReference type="InterPro" id="IPR006102">
    <property type="entry name" value="Ig-like_GH2"/>
</dbReference>
<evidence type="ECO:0000256" key="4">
    <source>
        <dbReference type="SAM" id="SignalP"/>
    </source>
</evidence>
<keyword evidence="3" id="KW-0326">Glycosidase</keyword>
<evidence type="ECO:0000259" key="6">
    <source>
        <dbReference type="Pfam" id="PF02836"/>
    </source>
</evidence>
<dbReference type="PANTHER" id="PTHR42732:SF1">
    <property type="entry name" value="BETA-MANNOSIDASE"/>
    <property type="match status" value="1"/>
</dbReference>
<dbReference type="InterPro" id="IPR008979">
    <property type="entry name" value="Galactose-bd-like_sf"/>
</dbReference>
<dbReference type="Pfam" id="PF16355">
    <property type="entry name" value="DUF4982"/>
    <property type="match status" value="1"/>
</dbReference>
<comment type="similarity">
    <text evidence="1">Belongs to the glycosyl hydrolase 2 family.</text>
</comment>
<organism evidence="10 12">
    <name type="scientific">Bacteroides xylanisolvens</name>
    <dbReference type="NCBI Taxonomy" id="371601"/>
    <lineage>
        <taxon>Bacteria</taxon>
        <taxon>Pseudomonadati</taxon>
        <taxon>Bacteroidota</taxon>
        <taxon>Bacteroidia</taxon>
        <taxon>Bacteroidales</taxon>
        <taxon>Bacteroidaceae</taxon>
        <taxon>Bacteroides</taxon>
    </lineage>
</organism>
<dbReference type="InterPro" id="IPR032311">
    <property type="entry name" value="DUF4982"/>
</dbReference>
<dbReference type="Pfam" id="PF00703">
    <property type="entry name" value="Glyco_hydro_2"/>
    <property type="match status" value="1"/>
</dbReference>
<dbReference type="PRINTS" id="PR00132">
    <property type="entry name" value="GLHYDRLASE2"/>
</dbReference>
<dbReference type="Pfam" id="PF18565">
    <property type="entry name" value="Glyco_hydro2_C5"/>
    <property type="match status" value="1"/>
</dbReference>
<keyword evidence="2" id="KW-0378">Hydrolase</keyword>
<dbReference type="EMBL" id="JAIWWW010000009">
    <property type="protein sequence ID" value="MCA4522652.1"/>
    <property type="molecule type" value="Genomic_DNA"/>
</dbReference>
<accession>A0AAW4SHA2</accession>
<name>A0AAW4SHA2_9BACE</name>
<dbReference type="SUPFAM" id="SSF51445">
    <property type="entry name" value="(Trans)glycosidases"/>
    <property type="match status" value="1"/>
</dbReference>
<feature type="domain" description="DUF4982" evidence="8">
    <location>
        <begin position="652"/>
        <end position="707"/>
    </location>
</feature>
<evidence type="ECO:0000313" key="10">
    <source>
        <dbReference type="EMBL" id="MCA4522652.1"/>
    </source>
</evidence>
<proteinExistence type="inferred from homology"/>
<evidence type="ECO:0000256" key="2">
    <source>
        <dbReference type="ARBA" id="ARBA00022801"/>
    </source>
</evidence>
<evidence type="ECO:0000259" key="9">
    <source>
        <dbReference type="Pfam" id="PF18565"/>
    </source>
</evidence>
<dbReference type="GO" id="GO:0004553">
    <property type="term" value="F:hydrolase activity, hydrolyzing O-glycosyl compounds"/>
    <property type="evidence" value="ECO:0007669"/>
    <property type="project" value="InterPro"/>
</dbReference>
<dbReference type="PANTHER" id="PTHR42732">
    <property type="entry name" value="BETA-GALACTOSIDASE"/>
    <property type="match status" value="1"/>
</dbReference>
<dbReference type="SUPFAM" id="SSF49785">
    <property type="entry name" value="Galactose-binding domain-like"/>
    <property type="match status" value="1"/>
</dbReference>
<feature type="domain" description="Glycoside hydrolase family 2" evidence="9">
    <location>
        <begin position="724"/>
        <end position="822"/>
    </location>
</feature>
<feature type="signal peptide" evidence="4">
    <location>
        <begin position="1"/>
        <end position="18"/>
    </location>
</feature>
<dbReference type="Pfam" id="PF02837">
    <property type="entry name" value="Glyco_hydro_2_N"/>
    <property type="match status" value="1"/>
</dbReference>
<dbReference type="InterPro" id="IPR040605">
    <property type="entry name" value="Glyco_hydro2_dom5"/>
</dbReference>
<evidence type="ECO:0000256" key="3">
    <source>
        <dbReference type="ARBA" id="ARBA00023295"/>
    </source>
</evidence>
<dbReference type="InterPro" id="IPR006104">
    <property type="entry name" value="Glyco_hydro_2_N"/>
</dbReference>
<gene>
    <name evidence="11" type="ORF">LD004_17430</name>
    <name evidence="10" type="ORF">LDZ35_05425</name>
</gene>
<dbReference type="Gene3D" id="2.60.40.10">
    <property type="entry name" value="Immunoglobulins"/>
    <property type="match status" value="3"/>
</dbReference>
<dbReference type="InterPro" id="IPR006101">
    <property type="entry name" value="Glyco_hydro_2"/>
</dbReference>
<feature type="domain" description="Glycoside hydrolase family 2 catalytic" evidence="6">
    <location>
        <begin position="331"/>
        <end position="497"/>
    </location>
</feature>
<evidence type="ECO:0000259" key="8">
    <source>
        <dbReference type="Pfam" id="PF16355"/>
    </source>
</evidence>
<keyword evidence="4" id="KW-0732">Signal</keyword>
<evidence type="ECO:0000256" key="1">
    <source>
        <dbReference type="ARBA" id="ARBA00007401"/>
    </source>
</evidence>
<dbReference type="InterPro" id="IPR023232">
    <property type="entry name" value="Glyco_hydro_2_AS"/>
</dbReference>
<reference evidence="10" key="1">
    <citation type="submission" date="2023-08" db="EMBL/GenBank/DDBJ databases">
        <title>Mucin Metabolism Genes Underlie the Key Renovations of Bacteroides xylanisolvens Genomes in Captive Great Apes.</title>
        <authorList>
            <person name="Nishida A.H."/>
        </authorList>
    </citation>
    <scope>NUCLEOTIDE SEQUENCE</scope>
    <source>
        <strain evidence="11">P13.H9</strain>
        <strain evidence="10">P19.10B</strain>
    </source>
</reference>
<dbReference type="EMBL" id="JAIWYE010000031">
    <property type="protein sequence ID" value="MCA4705387.1"/>
    <property type="molecule type" value="Genomic_DNA"/>
</dbReference>
<dbReference type="Proteomes" id="UP001197958">
    <property type="component" value="Unassembled WGS sequence"/>
</dbReference>
<dbReference type="Proteomes" id="UP001198461">
    <property type="component" value="Unassembled WGS sequence"/>
</dbReference>
<dbReference type="RefSeq" id="WP_080973949.1">
    <property type="nucleotide sequence ID" value="NZ_CP183042.1"/>
</dbReference>
<evidence type="ECO:0000259" key="5">
    <source>
        <dbReference type="Pfam" id="PF00703"/>
    </source>
</evidence>
<feature type="domain" description="Glycosyl hydrolases family 2 sugar binding" evidence="7">
    <location>
        <begin position="31"/>
        <end position="181"/>
    </location>
</feature>
<dbReference type="Gene3D" id="3.20.20.80">
    <property type="entry name" value="Glycosidases"/>
    <property type="match status" value="1"/>
</dbReference>
<dbReference type="InterPro" id="IPR051913">
    <property type="entry name" value="GH2_Domain-Containing"/>
</dbReference>
<dbReference type="InterPro" id="IPR036156">
    <property type="entry name" value="Beta-gal/glucu_dom_sf"/>
</dbReference>
<protein>
    <submittedName>
        <fullName evidence="10">DUF4982 domain-containing protein</fullName>
    </submittedName>
</protein>
<feature type="chain" id="PRO_5043295967" evidence="4">
    <location>
        <begin position="19"/>
        <end position="824"/>
    </location>
</feature>
<evidence type="ECO:0000313" key="12">
    <source>
        <dbReference type="Proteomes" id="UP001197958"/>
    </source>
</evidence>
<dbReference type="InterPro" id="IPR006103">
    <property type="entry name" value="Glyco_hydro_2_cat"/>
</dbReference>
<dbReference type="AlphaFoldDB" id="A0AAW4SHA2"/>
<evidence type="ECO:0000259" key="7">
    <source>
        <dbReference type="Pfam" id="PF02837"/>
    </source>
</evidence>
<evidence type="ECO:0000313" key="11">
    <source>
        <dbReference type="EMBL" id="MCA4705387.1"/>
    </source>
</evidence>
<sequence length="824" mass="94549">MKQLFSFILLFMGVLGYATPSVGTQVRVTEDFNANWKFSLGDSPDRREIQYDDSRWRKLNLPHDWSIEGDYTPDFPAGKNNGFFPEGLGWYRKTFTVPKEDANKQFVIQFDGVFMNSEVWINGRYLGRRPYGYSTFRYDLTDKLKFGGENVIAVRVDNSNPGADRWYHGSGIYRNVHLIKTNYVHFRHNGGIHITTPVAEKHSATIKADYEIMGTFFDDSEIKLFKKNRWLREKNEWKNKPQKHNCIIRTIIYDHKGREIARTEKNHIIENYEVNYKATQTVSFKNPILWSDKRPYLYTLKSEIEYNGKILDDAVTEIGIRKIDFVPGAGLFVNGVETKLKGVCLHHEAGSLGAAVPRKVWIYRLSKLKEMGCNALRTSHNPFEPAFYEVCDSMGFYVMDEAFDEWTSGWQVNWTENPTGKAMNGYNHLYNEWWRTDLADMIKRDRNHPSVIIWGIGNEIPNYRHYKNAGETIAPMLVLCKELDPTRPACVGDNNCKLTDKNGVTEQLPIMGFNYIERDFGSKDMYRPMHEKYPEKLCFGSEVNKELCYHIAMRDNPYVIGGFIWTGIDYLGETKELGRRGWNSSLLDLTLNKKYEGALYEACWTEEPRIFITSCDVSASGPMEYTTYGQAGERVVLSKERLFSWNKREGEKTFATVYNNCDEIELKLNGKSLGRKETGKDTYYAEFEVSYKPGKLEAIGYRNGKKVGTCKLETTGSVSKIQANPVWKEMSRDGKDINIIEVRLTDDKGRTVPEAENEIIVSVTGGAKLIGIDSPNLYYTGNFKTDRRKAQNGTLLVTVQSNGKNEKTVINLSSKGIKDTTISF</sequence>
<dbReference type="InterPro" id="IPR017853">
    <property type="entry name" value="GH"/>
</dbReference>
<dbReference type="PROSITE" id="PS00608">
    <property type="entry name" value="GLYCOSYL_HYDROL_F2_2"/>
    <property type="match status" value="1"/>
</dbReference>
<dbReference type="InterPro" id="IPR013783">
    <property type="entry name" value="Ig-like_fold"/>
</dbReference>
<dbReference type="SUPFAM" id="SSF49303">
    <property type="entry name" value="beta-Galactosidase/glucuronidase domain"/>
    <property type="match status" value="1"/>
</dbReference>
<feature type="domain" description="Glycoside hydrolase family 2 immunoglobulin-like beta-sandwich" evidence="5">
    <location>
        <begin position="240"/>
        <end position="321"/>
    </location>
</feature>
<dbReference type="Pfam" id="PF02836">
    <property type="entry name" value="Glyco_hydro_2_C"/>
    <property type="match status" value="1"/>
</dbReference>
<comment type="caution">
    <text evidence="10">The sequence shown here is derived from an EMBL/GenBank/DDBJ whole genome shotgun (WGS) entry which is preliminary data.</text>
</comment>
<dbReference type="GO" id="GO:0005975">
    <property type="term" value="P:carbohydrate metabolic process"/>
    <property type="evidence" value="ECO:0007669"/>
    <property type="project" value="InterPro"/>
</dbReference>
<dbReference type="Gene3D" id="2.60.120.260">
    <property type="entry name" value="Galactose-binding domain-like"/>
    <property type="match status" value="1"/>
</dbReference>